<proteinExistence type="predicted"/>
<dbReference type="Pfam" id="PF06114">
    <property type="entry name" value="Peptidase_M78"/>
    <property type="match status" value="1"/>
</dbReference>
<accession>A0ABN1LJC4</accession>
<evidence type="ECO:0000313" key="2">
    <source>
        <dbReference type="EMBL" id="GAA0856790.1"/>
    </source>
</evidence>
<name>A0ABN1LJC4_9CLOT</name>
<protein>
    <submittedName>
        <fullName evidence="2">ImmA/IrrE family metallo-endopeptidase</fullName>
    </submittedName>
</protein>
<sequence length="143" mass="16787">MEWIKDIVNGIIDTYKTTSPYTLCRHLNITIEKVDPNCFILCKKKSMYYRNYCDSEIIFIRDDLYGYEEEFILRHELGHAILHSNIPNSNFLNINKIDKQANYFALLLSDLNFNHIDMEGMSLNQIASYVNVPYEPLAQLVNL</sequence>
<dbReference type="Gene3D" id="1.10.10.2910">
    <property type="match status" value="1"/>
</dbReference>
<dbReference type="Proteomes" id="UP001501764">
    <property type="component" value="Unassembled WGS sequence"/>
</dbReference>
<gene>
    <name evidence="2" type="ORF">GCM10008916_07800</name>
</gene>
<reference evidence="2 3" key="1">
    <citation type="journal article" date="2019" name="Int. J. Syst. Evol. Microbiol.">
        <title>The Global Catalogue of Microorganisms (GCM) 10K type strain sequencing project: providing services to taxonomists for standard genome sequencing and annotation.</title>
        <authorList>
            <consortium name="The Broad Institute Genomics Platform"/>
            <consortium name="The Broad Institute Genome Sequencing Center for Infectious Disease"/>
            <person name="Wu L."/>
            <person name="Ma J."/>
        </authorList>
    </citation>
    <scope>NUCLEOTIDE SEQUENCE [LARGE SCALE GENOMIC DNA]</scope>
    <source>
        <strain evidence="2 3">JCM 6485</strain>
    </source>
</reference>
<dbReference type="InterPro" id="IPR010359">
    <property type="entry name" value="IrrE_HExxH"/>
</dbReference>
<dbReference type="EMBL" id="BAAACO010000001">
    <property type="protein sequence ID" value="GAA0856790.1"/>
    <property type="molecule type" value="Genomic_DNA"/>
</dbReference>
<comment type="caution">
    <text evidence="2">The sequence shown here is derived from an EMBL/GenBank/DDBJ whole genome shotgun (WGS) entry which is preliminary data.</text>
</comment>
<evidence type="ECO:0000313" key="3">
    <source>
        <dbReference type="Proteomes" id="UP001501764"/>
    </source>
</evidence>
<evidence type="ECO:0000259" key="1">
    <source>
        <dbReference type="Pfam" id="PF06114"/>
    </source>
</evidence>
<dbReference type="RefSeq" id="WP_346025806.1">
    <property type="nucleotide sequence ID" value="NZ_BAAACO010000001.1"/>
</dbReference>
<keyword evidence="3" id="KW-1185">Reference proteome</keyword>
<feature type="domain" description="IrrE N-terminal-like" evidence="1">
    <location>
        <begin position="47"/>
        <end position="138"/>
    </location>
</feature>
<organism evidence="2 3">
    <name type="scientific">Clostridium nitritogenes</name>
    <dbReference type="NCBI Taxonomy" id="83340"/>
    <lineage>
        <taxon>Bacteria</taxon>
        <taxon>Bacillati</taxon>
        <taxon>Bacillota</taxon>
        <taxon>Clostridia</taxon>
        <taxon>Eubacteriales</taxon>
        <taxon>Clostridiaceae</taxon>
        <taxon>Clostridium</taxon>
    </lineage>
</organism>